<dbReference type="Proteomes" id="UP001056384">
    <property type="component" value="Chromosome 9"/>
</dbReference>
<dbReference type="EMBL" id="CP099426">
    <property type="protein sequence ID" value="USW57415.1"/>
    <property type="molecule type" value="Genomic_DNA"/>
</dbReference>
<evidence type="ECO:0000256" key="1">
    <source>
        <dbReference type="SAM" id="SignalP"/>
    </source>
</evidence>
<evidence type="ECO:0008006" key="4">
    <source>
        <dbReference type="Google" id="ProtNLM"/>
    </source>
</evidence>
<gene>
    <name evidence="2" type="ORF">Slin15195_G107340</name>
</gene>
<proteinExistence type="predicted"/>
<feature type="chain" id="PRO_5040205435" description="AA1-like domain-containing protein" evidence="1">
    <location>
        <begin position="18"/>
        <end position="183"/>
    </location>
</feature>
<keyword evidence="1" id="KW-0732">Signal</keyword>
<dbReference type="OrthoDB" id="550577at2759"/>
<accession>A0A9Q9B3A9</accession>
<dbReference type="AlphaFoldDB" id="A0A9Q9B3A9"/>
<protein>
    <recommendedName>
        <fullName evidence="4">AA1-like domain-containing protein</fullName>
    </recommendedName>
</protein>
<keyword evidence="3" id="KW-1185">Reference proteome</keyword>
<organism evidence="2 3">
    <name type="scientific">Septoria linicola</name>
    <dbReference type="NCBI Taxonomy" id="215465"/>
    <lineage>
        <taxon>Eukaryota</taxon>
        <taxon>Fungi</taxon>
        <taxon>Dikarya</taxon>
        <taxon>Ascomycota</taxon>
        <taxon>Pezizomycotina</taxon>
        <taxon>Dothideomycetes</taxon>
        <taxon>Dothideomycetidae</taxon>
        <taxon>Mycosphaerellales</taxon>
        <taxon>Mycosphaerellaceae</taxon>
        <taxon>Septoria</taxon>
    </lineage>
</organism>
<sequence>MRVLFAALAVSVGVVAAYSPFVIPSLTTHQPIGSGSTNFYYVNFEVKSDNSGKSSSAWCSKSWGDNGWTRLEAYSVNVPTGQWINCDSEEGAYDGNSAFQFQLYPYFSIGNFSVSVKQDLGRGSSITAFRSFNNGTSQFTCDINPIEHFPSQHASGDCGIPAEAGPFRLPVSRARPRGYTPYV</sequence>
<name>A0A9Q9B3A9_9PEZI</name>
<evidence type="ECO:0000313" key="3">
    <source>
        <dbReference type="Proteomes" id="UP001056384"/>
    </source>
</evidence>
<evidence type="ECO:0000313" key="2">
    <source>
        <dbReference type="EMBL" id="USW57415.1"/>
    </source>
</evidence>
<reference evidence="2" key="1">
    <citation type="submission" date="2022-06" db="EMBL/GenBank/DDBJ databases">
        <title>Complete genome sequences of two strains of the flax pathogen Septoria linicola.</title>
        <authorList>
            <person name="Lapalu N."/>
            <person name="Simon A."/>
            <person name="Demenou B."/>
            <person name="Paumier D."/>
            <person name="Guillot M.-P."/>
            <person name="Gout L."/>
            <person name="Valade R."/>
        </authorList>
    </citation>
    <scope>NUCLEOTIDE SEQUENCE</scope>
    <source>
        <strain evidence="2">SE15195</strain>
    </source>
</reference>
<feature type="signal peptide" evidence="1">
    <location>
        <begin position="1"/>
        <end position="17"/>
    </location>
</feature>